<proteinExistence type="predicted"/>
<dbReference type="EMBL" id="AKGD01000003">
    <property type="protein sequence ID" value="EIT68404.1"/>
    <property type="molecule type" value="Genomic_DNA"/>
</dbReference>
<accession>I7Z996</accession>
<dbReference type="STRING" id="1172194.WQQ_35990"/>
<protein>
    <submittedName>
        <fullName evidence="1">Uncharacterized protein</fullName>
    </submittedName>
</protein>
<reference evidence="1 2" key="1">
    <citation type="journal article" date="2012" name="J. Bacteriol.">
        <title>Genome Sequence of n-Alkane-Degrading Hydrocarboniphaga effusa Strain AP103T (ATCC BAA-332T).</title>
        <authorList>
            <person name="Chang H.K."/>
            <person name="Zylstra G.J."/>
            <person name="Chae J.C."/>
        </authorList>
    </citation>
    <scope>NUCLEOTIDE SEQUENCE [LARGE SCALE GENOMIC DNA]</scope>
    <source>
        <strain evidence="1 2">AP103</strain>
    </source>
</reference>
<organism evidence="1 2">
    <name type="scientific">Hydrocarboniphaga effusa AP103</name>
    <dbReference type="NCBI Taxonomy" id="1172194"/>
    <lineage>
        <taxon>Bacteria</taxon>
        <taxon>Pseudomonadati</taxon>
        <taxon>Pseudomonadota</taxon>
        <taxon>Gammaproteobacteria</taxon>
        <taxon>Nevskiales</taxon>
        <taxon>Nevskiaceae</taxon>
        <taxon>Hydrocarboniphaga</taxon>
    </lineage>
</organism>
<keyword evidence="2" id="KW-1185">Reference proteome</keyword>
<gene>
    <name evidence="1" type="ORF">WQQ_35990</name>
</gene>
<evidence type="ECO:0000313" key="1">
    <source>
        <dbReference type="EMBL" id="EIT68404.1"/>
    </source>
</evidence>
<sequence>MGACAGGITLAAYVAARAAARDLRVNTLTLLVSVLDVGELGETPLGLFATPSAIEAARKKSARAGVLDGRAMAAAFAWLQ</sequence>
<comment type="caution">
    <text evidence="1">The sequence shown here is derived from an EMBL/GenBank/DDBJ whole genome shotgun (WGS) entry which is preliminary data.</text>
</comment>
<name>I7Z996_9GAMM</name>
<dbReference type="RefSeq" id="WP_007186536.1">
    <property type="nucleotide sequence ID" value="NZ_AKGD01000003.1"/>
</dbReference>
<evidence type="ECO:0000313" key="2">
    <source>
        <dbReference type="Proteomes" id="UP000003704"/>
    </source>
</evidence>
<dbReference type="AlphaFoldDB" id="I7Z996"/>
<dbReference type="Proteomes" id="UP000003704">
    <property type="component" value="Unassembled WGS sequence"/>
</dbReference>